<reference evidence="1 2" key="1">
    <citation type="journal article" date="2020" name="Genomics">
        <title>Complete, high-quality genomes from long-read metagenomic sequencing of two wolf lichen thalli reveals enigmatic genome architecture.</title>
        <authorList>
            <person name="McKenzie S.K."/>
            <person name="Walston R.F."/>
            <person name="Allen J.L."/>
        </authorList>
    </citation>
    <scope>NUCLEOTIDE SEQUENCE [LARGE SCALE GENOMIC DNA]</scope>
    <source>
        <strain evidence="1">WasteWater2</strain>
    </source>
</reference>
<gene>
    <name evidence="1" type="ORF">HO173_011306</name>
</gene>
<dbReference type="Proteomes" id="UP000578531">
    <property type="component" value="Unassembled WGS sequence"/>
</dbReference>
<sequence length="61" mass="6687">MLLSDSLCSSTCAQSTQAMEEQAMQSVRYDGRAGIKMLQVTDRRKSFHMTSGSVRHSTSSA</sequence>
<accession>A0A8H6FJE8</accession>
<dbReference type="AlphaFoldDB" id="A0A8H6FJE8"/>
<dbReference type="EMBL" id="JACCJC010000070">
    <property type="protein sequence ID" value="KAF6229660.1"/>
    <property type="molecule type" value="Genomic_DNA"/>
</dbReference>
<evidence type="ECO:0000313" key="2">
    <source>
        <dbReference type="Proteomes" id="UP000578531"/>
    </source>
</evidence>
<dbReference type="GeneID" id="59292949"/>
<dbReference type="RefSeq" id="XP_037159852.1">
    <property type="nucleotide sequence ID" value="XM_037313187.1"/>
</dbReference>
<comment type="caution">
    <text evidence="1">The sequence shown here is derived from an EMBL/GenBank/DDBJ whole genome shotgun (WGS) entry which is preliminary data.</text>
</comment>
<proteinExistence type="predicted"/>
<name>A0A8H6FJE8_9LECA</name>
<organism evidence="1 2">
    <name type="scientific">Letharia columbiana</name>
    <dbReference type="NCBI Taxonomy" id="112416"/>
    <lineage>
        <taxon>Eukaryota</taxon>
        <taxon>Fungi</taxon>
        <taxon>Dikarya</taxon>
        <taxon>Ascomycota</taxon>
        <taxon>Pezizomycotina</taxon>
        <taxon>Lecanoromycetes</taxon>
        <taxon>OSLEUM clade</taxon>
        <taxon>Lecanoromycetidae</taxon>
        <taxon>Lecanorales</taxon>
        <taxon>Lecanorineae</taxon>
        <taxon>Parmeliaceae</taxon>
        <taxon>Letharia</taxon>
    </lineage>
</organism>
<protein>
    <submittedName>
        <fullName evidence="1">Uncharacterized protein</fullName>
    </submittedName>
</protein>
<keyword evidence="2" id="KW-1185">Reference proteome</keyword>
<evidence type="ECO:0000313" key="1">
    <source>
        <dbReference type="EMBL" id="KAF6229660.1"/>
    </source>
</evidence>